<dbReference type="SUPFAM" id="SSF48403">
    <property type="entry name" value="Ankyrin repeat"/>
    <property type="match status" value="1"/>
</dbReference>
<dbReference type="GO" id="GO:0000062">
    <property type="term" value="F:fatty-acyl-CoA binding"/>
    <property type="evidence" value="ECO:0007669"/>
    <property type="project" value="InterPro"/>
</dbReference>
<evidence type="ECO:0000256" key="2">
    <source>
        <dbReference type="ARBA" id="ARBA00023043"/>
    </source>
</evidence>
<dbReference type="PROSITE" id="PS50088">
    <property type="entry name" value="ANK_REPEAT"/>
    <property type="match status" value="2"/>
</dbReference>
<dbReference type="InterPro" id="IPR036770">
    <property type="entry name" value="Ankyrin_rpt-contain_sf"/>
</dbReference>
<feature type="repeat" description="ANK" evidence="4">
    <location>
        <begin position="149"/>
        <end position="181"/>
    </location>
</feature>
<comment type="caution">
    <text evidence="6">The sequence shown here is derived from an EMBL/GenBank/DDBJ whole genome shotgun (WGS) entry which is preliminary data.</text>
</comment>
<name>A0A1X2HMG5_SYNRA</name>
<reference evidence="6 7" key="1">
    <citation type="submission" date="2016-07" db="EMBL/GenBank/DDBJ databases">
        <title>Pervasive Adenine N6-methylation of Active Genes in Fungi.</title>
        <authorList>
            <consortium name="DOE Joint Genome Institute"/>
            <person name="Mondo S.J."/>
            <person name="Dannebaum R.O."/>
            <person name="Kuo R.C."/>
            <person name="Labutti K."/>
            <person name="Haridas S."/>
            <person name="Kuo A."/>
            <person name="Salamov A."/>
            <person name="Ahrendt S.R."/>
            <person name="Lipzen A."/>
            <person name="Sullivan W."/>
            <person name="Andreopoulos W.B."/>
            <person name="Clum A."/>
            <person name="Lindquist E."/>
            <person name="Daum C."/>
            <person name="Ramamoorthy G.K."/>
            <person name="Gryganskyi A."/>
            <person name="Culley D."/>
            <person name="Magnuson J.K."/>
            <person name="James T.Y."/>
            <person name="O'Malley M.A."/>
            <person name="Stajich J.E."/>
            <person name="Spatafora J.W."/>
            <person name="Visel A."/>
            <person name="Grigoriev I.V."/>
        </authorList>
    </citation>
    <scope>NUCLEOTIDE SEQUENCE [LARGE SCALE GENOMIC DNA]</scope>
    <source>
        <strain evidence="6 7">NRRL 2496</strain>
    </source>
</reference>
<sequence>MADFFEDASKFMSMIEAPLNNDKKLKLYALYKQATIGNCDASKPNLFEFVARAKWDAWNALQGMPQEQAQLEYIEFVESLGLGWTRQGLTEPTIQLDQEEEGNGMGNVVSSMMVQEDDEEEEDDVYAWARQNNLEKVKQAADIAAKDEDGLTALHYAADRGHTDLVKLLLDRGADINALTPDNETPFYYACISEQLAVAQLLMDRGCDTSIRDVNGETALDQADASFVKCLQKYQ</sequence>
<feature type="repeat" description="ANK" evidence="4">
    <location>
        <begin position="182"/>
        <end position="214"/>
    </location>
</feature>
<evidence type="ECO:0000313" key="7">
    <source>
        <dbReference type="Proteomes" id="UP000242180"/>
    </source>
</evidence>
<keyword evidence="7" id="KW-1185">Reference proteome</keyword>
<dbReference type="Proteomes" id="UP000242180">
    <property type="component" value="Unassembled WGS sequence"/>
</dbReference>
<dbReference type="Gene3D" id="1.25.40.20">
    <property type="entry name" value="Ankyrin repeat-containing domain"/>
    <property type="match status" value="1"/>
</dbReference>
<dbReference type="InParanoid" id="A0A1X2HMG5"/>
<dbReference type="Pfam" id="PF00887">
    <property type="entry name" value="ACBP"/>
    <property type="match status" value="1"/>
</dbReference>
<dbReference type="Gene3D" id="1.20.80.10">
    <property type="match status" value="1"/>
</dbReference>
<dbReference type="Pfam" id="PF12796">
    <property type="entry name" value="Ank_2"/>
    <property type="match status" value="1"/>
</dbReference>
<dbReference type="InterPro" id="IPR014352">
    <property type="entry name" value="FERM/acyl-CoA-bd_prot_sf"/>
</dbReference>
<evidence type="ECO:0000256" key="4">
    <source>
        <dbReference type="PROSITE-ProRule" id="PRU00023"/>
    </source>
</evidence>
<dbReference type="PROSITE" id="PS50297">
    <property type="entry name" value="ANK_REP_REGION"/>
    <property type="match status" value="2"/>
</dbReference>
<accession>A0A1X2HMG5</accession>
<dbReference type="InterPro" id="IPR035984">
    <property type="entry name" value="Acyl-CoA-binding_sf"/>
</dbReference>
<dbReference type="PROSITE" id="PS51228">
    <property type="entry name" value="ACB_2"/>
    <property type="match status" value="1"/>
</dbReference>
<evidence type="ECO:0000256" key="1">
    <source>
        <dbReference type="ARBA" id="ARBA00022737"/>
    </source>
</evidence>
<dbReference type="PANTHER" id="PTHR24119:SF0">
    <property type="entry name" value="ACYL-COA-BINDING DOMAIN-CONTAINING PROTEIN 6"/>
    <property type="match status" value="1"/>
</dbReference>
<dbReference type="InterPro" id="IPR000582">
    <property type="entry name" value="Acyl-CoA-binding_protein"/>
</dbReference>
<dbReference type="PRINTS" id="PR00689">
    <property type="entry name" value="ACOABINDINGP"/>
</dbReference>
<dbReference type="AlphaFoldDB" id="A0A1X2HMG5"/>
<dbReference type="PRINTS" id="PR01415">
    <property type="entry name" value="ANKYRIN"/>
</dbReference>
<keyword evidence="2 4" id="KW-0040">ANK repeat</keyword>
<proteinExistence type="predicted"/>
<dbReference type="InterPro" id="IPR002110">
    <property type="entry name" value="Ankyrin_rpt"/>
</dbReference>
<keyword evidence="1" id="KW-0677">Repeat</keyword>
<evidence type="ECO:0000259" key="5">
    <source>
        <dbReference type="PROSITE" id="PS51228"/>
    </source>
</evidence>
<dbReference type="SUPFAM" id="SSF47027">
    <property type="entry name" value="Acyl-CoA binding protein"/>
    <property type="match status" value="1"/>
</dbReference>
<dbReference type="OMA" id="ARSKWQA"/>
<evidence type="ECO:0000256" key="3">
    <source>
        <dbReference type="ARBA" id="ARBA00023121"/>
    </source>
</evidence>
<organism evidence="6 7">
    <name type="scientific">Syncephalastrum racemosum</name>
    <name type="common">Filamentous fungus</name>
    <dbReference type="NCBI Taxonomy" id="13706"/>
    <lineage>
        <taxon>Eukaryota</taxon>
        <taxon>Fungi</taxon>
        <taxon>Fungi incertae sedis</taxon>
        <taxon>Mucoromycota</taxon>
        <taxon>Mucoromycotina</taxon>
        <taxon>Mucoromycetes</taxon>
        <taxon>Mucorales</taxon>
        <taxon>Syncephalastraceae</taxon>
        <taxon>Syncephalastrum</taxon>
    </lineage>
</organism>
<protein>
    <submittedName>
        <fullName evidence="6">Ankyrin repeat-containing domain protein</fullName>
    </submittedName>
</protein>
<gene>
    <name evidence="6" type="ORF">BCR43DRAFT_142656</name>
</gene>
<dbReference type="PANTHER" id="PTHR24119">
    <property type="entry name" value="ACYL-COA-BINDING DOMAIN-CONTAINING PROTEIN 6"/>
    <property type="match status" value="1"/>
</dbReference>
<dbReference type="OrthoDB" id="194358at2759"/>
<dbReference type="SMART" id="SM00248">
    <property type="entry name" value="ANK"/>
    <property type="match status" value="2"/>
</dbReference>
<dbReference type="STRING" id="13706.A0A1X2HMG5"/>
<feature type="domain" description="ACB" evidence="5">
    <location>
        <begin position="1"/>
        <end position="86"/>
    </location>
</feature>
<evidence type="ECO:0000313" key="6">
    <source>
        <dbReference type="EMBL" id="ORZ00472.1"/>
    </source>
</evidence>
<keyword evidence="3" id="KW-0446">Lipid-binding</keyword>
<dbReference type="EMBL" id="MCGN01000002">
    <property type="protein sequence ID" value="ORZ00472.1"/>
    <property type="molecule type" value="Genomic_DNA"/>
</dbReference>